<protein>
    <submittedName>
        <fullName evidence="3">Endonuclease/Exonuclease/phosphatase family protein</fullName>
    </submittedName>
</protein>
<dbReference type="AlphaFoldDB" id="A0A5C6ACA7"/>
<dbReference type="Gene3D" id="3.60.10.10">
    <property type="entry name" value="Endonuclease/exonuclease/phosphatase"/>
    <property type="match status" value="1"/>
</dbReference>
<dbReference type="RefSeq" id="WP_146445457.1">
    <property type="nucleotide sequence ID" value="NZ_SJPR01000003.1"/>
</dbReference>
<dbReference type="EMBL" id="SJPR01000003">
    <property type="protein sequence ID" value="TWT96958.1"/>
    <property type="molecule type" value="Genomic_DNA"/>
</dbReference>
<dbReference type="Pfam" id="PF03372">
    <property type="entry name" value="Exo_endo_phos"/>
    <property type="match status" value="1"/>
</dbReference>
<evidence type="ECO:0000259" key="2">
    <source>
        <dbReference type="Pfam" id="PF03372"/>
    </source>
</evidence>
<sequence length="342" mass="37935" precursor="true">MNRVVLYSLALACVCLTRSGVAAADVTPLRIVTFNAEILTAPSVNAGQLQKFRFDYARTGHLERVANVIETLTPDVLNLVEVTSREAVDQVVELLHEKGLDDYRGYHVESNDGFSGMDVGVITRLPLDEVDGEPIRTIYSPKGDPTWSQAFSFTEDGKSRKGGTSLSRNSLYFMSVNGWKIGLLGLHLKSNPDDAYSNGRRTAEAKLVGRAIRGEIVPRGYLPLVLGDLNDYDPDVPDRDDSRSTKTDVIKQIKDFDPDRPGDELVNAAQWIKRKADRYTSHWDWNENGAADGDDVFTAIDHVLLPKELAPYVKRVFISHVVGLDTSDHFPIVVDLELPPAQ</sequence>
<evidence type="ECO:0000313" key="3">
    <source>
        <dbReference type="EMBL" id="TWT96958.1"/>
    </source>
</evidence>
<dbReference type="InterPro" id="IPR036691">
    <property type="entry name" value="Endo/exonu/phosph_ase_sf"/>
</dbReference>
<gene>
    <name evidence="3" type="ORF">Pla108_27350</name>
</gene>
<proteinExistence type="predicted"/>
<dbReference type="InterPro" id="IPR005135">
    <property type="entry name" value="Endo/exonuclease/phosphatase"/>
</dbReference>
<dbReference type="GO" id="GO:0004527">
    <property type="term" value="F:exonuclease activity"/>
    <property type="evidence" value="ECO:0007669"/>
    <property type="project" value="UniProtKB-KW"/>
</dbReference>
<keyword evidence="3" id="KW-0540">Nuclease</keyword>
<evidence type="ECO:0000313" key="4">
    <source>
        <dbReference type="Proteomes" id="UP000317421"/>
    </source>
</evidence>
<feature type="chain" id="PRO_5022732105" evidence="1">
    <location>
        <begin position="24"/>
        <end position="342"/>
    </location>
</feature>
<evidence type="ECO:0000256" key="1">
    <source>
        <dbReference type="SAM" id="SignalP"/>
    </source>
</evidence>
<name>A0A5C6ACA7_9BACT</name>
<dbReference type="SUPFAM" id="SSF56219">
    <property type="entry name" value="DNase I-like"/>
    <property type="match status" value="1"/>
</dbReference>
<dbReference type="GO" id="GO:0004519">
    <property type="term" value="F:endonuclease activity"/>
    <property type="evidence" value="ECO:0007669"/>
    <property type="project" value="UniProtKB-KW"/>
</dbReference>
<feature type="domain" description="Endonuclease/exonuclease/phosphatase" evidence="2">
    <location>
        <begin position="59"/>
        <end position="329"/>
    </location>
</feature>
<dbReference type="OrthoDB" id="248176at2"/>
<keyword evidence="3" id="KW-0378">Hydrolase</keyword>
<feature type="signal peptide" evidence="1">
    <location>
        <begin position="1"/>
        <end position="23"/>
    </location>
</feature>
<keyword evidence="3" id="KW-0269">Exonuclease</keyword>
<reference evidence="3 4" key="1">
    <citation type="submission" date="2019-02" db="EMBL/GenBank/DDBJ databases">
        <title>Deep-cultivation of Planctomycetes and their phenomic and genomic characterization uncovers novel biology.</title>
        <authorList>
            <person name="Wiegand S."/>
            <person name="Jogler M."/>
            <person name="Boedeker C."/>
            <person name="Pinto D."/>
            <person name="Vollmers J."/>
            <person name="Rivas-Marin E."/>
            <person name="Kohn T."/>
            <person name="Peeters S.H."/>
            <person name="Heuer A."/>
            <person name="Rast P."/>
            <person name="Oberbeckmann S."/>
            <person name="Bunk B."/>
            <person name="Jeske O."/>
            <person name="Meyerdierks A."/>
            <person name="Storesund J.E."/>
            <person name="Kallscheuer N."/>
            <person name="Luecker S."/>
            <person name="Lage O.M."/>
            <person name="Pohl T."/>
            <person name="Merkel B.J."/>
            <person name="Hornburger P."/>
            <person name="Mueller R.-W."/>
            <person name="Bruemmer F."/>
            <person name="Labrenz M."/>
            <person name="Spormann A.M."/>
            <person name="Op Den Camp H."/>
            <person name="Overmann J."/>
            <person name="Amann R."/>
            <person name="Jetten M.S.M."/>
            <person name="Mascher T."/>
            <person name="Medema M.H."/>
            <person name="Devos D.P."/>
            <person name="Kaster A.-K."/>
            <person name="Ovreas L."/>
            <person name="Rohde M."/>
            <person name="Galperin M.Y."/>
            <person name="Jogler C."/>
        </authorList>
    </citation>
    <scope>NUCLEOTIDE SEQUENCE [LARGE SCALE GENOMIC DNA]</scope>
    <source>
        <strain evidence="3 4">Pla108</strain>
    </source>
</reference>
<keyword evidence="3" id="KW-0255">Endonuclease</keyword>
<accession>A0A5C6ACA7</accession>
<comment type="caution">
    <text evidence="3">The sequence shown here is derived from an EMBL/GenBank/DDBJ whole genome shotgun (WGS) entry which is preliminary data.</text>
</comment>
<dbReference type="Proteomes" id="UP000317421">
    <property type="component" value="Unassembled WGS sequence"/>
</dbReference>
<organism evidence="3 4">
    <name type="scientific">Botrimarina colliarenosi</name>
    <dbReference type="NCBI Taxonomy" id="2528001"/>
    <lineage>
        <taxon>Bacteria</taxon>
        <taxon>Pseudomonadati</taxon>
        <taxon>Planctomycetota</taxon>
        <taxon>Planctomycetia</taxon>
        <taxon>Pirellulales</taxon>
        <taxon>Lacipirellulaceae</taxon>
        <taxon>Botrimarina</taxon>
    </lineage>
</organism>
<keyword evidence="4" id="KW-1185">Reference proteome</keyword>
<keyword evidence="1" id="KW-0732">Signal</keyword>